<sequence length="73" mass="7929">MGKIVRRTMTEYEPVIEWSAGDDASFAEAQEVFKREVDAGFNAVHSSDGRNEPVTELPKDADLIILTTAMGGG</sequence>
<proteinExistence type="predicted"/>
<dbReference type="AlphaFoldDB" id="A0A6J4RNN7"/>
<reference evidence="1" key="1">
    <citation type="submission" date="2020-02" db="EMBL/GenBank/DDBJ databases">
        <authorList>
            <person name="Meier V. D."/>
        </authorList>
    </citation>
    <scope>NUCLEOTIDE SEQUENCE</scope>
    <source>
        <strain evidence="1">AVDCRST_MAG69</strain>
    </source>
</reference>
<name>A0A6J4RNN7_9ACTN</name>
<dbReference type="EMBL" id="CADCVP010000025">
    <property type="protein sequence ID" value="CAA9472573.1"/>
    <property type="molecule type" value="Genomic_DNA"/>
</dbReference>
<gene>
    <name evidence="1" type="ORF">AVDCRST_MAG69-202</name>
</gene>
<organism evidence="1">
    <name type="scientific">uncultured Solirubrobacteraceae bacterium</name>
    <dbReference type="NCBI Taxonomy" id="1162706"/>
    <lineage>
        <taxon>Bacteria</taxon>
        <taxon>Bacillati</taxon>
        <taxon>Actinomycetota</taxon>
        <taxon>Thermoleophilia</taxon>
        <taxon>Solirubrobacterales</taxon>
        <taxon>Solirubrobacteraceae</taxon>
        <taxon>environmental samples</taxon>
    </lineage>
</organism>
<protein>
    <submittedName>
        <fullName evidence="1">Uncharacterized protein</fullName>
    </submittedName>
</protein>
<accession>A0A6J4RNN7</accession>
<evidence type="ECO:0000313" key="1">
    <source>
        <dbReference type="EMBL" id="CAA9472573.1"/>
    </source>
</evidence>